<keyword evidence="4 5" id="KW-0472">Membrane</keyword>
<evidence type="ECO:0000313" key="6">
    <source>
        <dbReference type="EMBL" id="ABI60839.1"/>
    </source>
</evidence>
<evidence type="ECO:0000256" key="5">
    <source>
        <dbReference type="SAM" id="Phobius"/>
    </source>
</evidence>
<dbReference type="HOGENOM" id="CLU_158477_0_0_4"/>
<reference evidence="6 7" key="1">
    <citation type="journal article" date="2007" name="Environ. Microbiol.">
        <title>Whole-genome analysis of the ammonia-oxidizing bacterium, Nitrosomonas eutropha C91: implications for niche adaptation.</title>
        <authorList>
            <person name="Stein L.Y."/>
            <person name="Arp D.J."/>
            <person name="Berube P.M."/>
            <person name="Chain P.S."/>
            <person name="Hauser L."/>
            <person name="Jetten M.S."/>
            <person name="Klotz M.G."/>
            <person name="Larimer F.W."/>
            <person name="Norton J.M."/>
            <person name="Op den Camp H.J.M."/>
            <person name="Shin M."/>
            <person name="Wei X."/>
        </authorList>
    </citation>
    <scope>NUCLEOTIDE SEQUENCE [LARGE SCALE GENOMIC DNA]</scope>
    <source>
        <strain evidence="7">DSM 101675 / C91 / Nm57</strain>
        <plasmid evidence="7">pNeutP2</plasmid>
    </source>
</reference>
<sequence length="106" mass="12159">MDSRDRVFKGATRPPMMFGIPIVPFILIVGTHILVALWSFVLLSGFVSVAVFVLLAFIIVVLRQVNADDNFKLAQTFMYFRDIGHRTNKHYWGTHSMGPVTYKKRK</sequence>
<protein>
    <submittedName>
        <fullName evidence="6">Type IV secretory pathway, VirB3 family protein</fullName>
    </submittedName>
</protein>
<gene>
    <name evidence="6" type="ordered locus">Neut_2637</name>
</gene>
<dbReference type="Pfam" id="PF05101">
    <property type="entry name" value="VirB3"/>
    <property type="match status" value="1"/>
</dbReference>
<proteinExistence type="predicted"/>
<accession>Q0ACT2</accession>
<name>Q0ACT2_NITEC</name>
<dbReference type="Proteomes" id="UP000001966">
    <property type="component" value="Plasmid p2"/>
</dbReference>
<evidence type="ECO:0000256" key="3">
    <source>
        <dbReference type="ARBA" id="ARBA00022989"/>
    </source>
</evidence>
<geneLocation type="plasmid" evidence="7">
    <name>pNeutP2</name>
</geneLocation>
<dbReference type="KEGG" id="net:Neut_2637"/>
<feature type="transmembrane region" description="Helical" evidence="5">
    <location>
        <begin position="41"/>
        <end position="62"/>
    </location>
</feature>
<keyword evidence="6" id="KW-0614">Plasmid</keyword>
<evidence type="ECO:0000256" key="1">
    <source>
        <dbReference type="ARBA" id="ARBA00004370"/>
    </source>
</evidence>
<dbReference type="RefSeq" id="WP_011630704.1">
    <property type="nucleotide sequence ID" value="NC_008342.1"/>
</dbReference>
<keyword evidence="3 5" id="KW-1133">Transmembrane helix</keyword>
<evidence type="ECO:0000256" key="4">
    <source>
        <dbReference type="ARBA" id="ARBA00023136"/>
    </source>
</evidence>
<feature type="transmembrane region" description="Helical" evidence="5">
    <location>
        <begin position="16"/>
        <end position="35"/>
    </location>
</feature>
<dbReference type="OrthoDB" id="6624477at2"/>
<comment type="subcellular location">
    <subcellularLocation>
        <location evidence="1">Membrane</location>
    </subcellularLocation>
</comment>
<dbReference type="EMBL" id="CP000452">
    <property type="protein sequence ID" value="ABI60839.1"/>
    <property type="molecule type" value="Genomic_DNA"/>
</dbReference>
<dbReference type="InterPro" id="IPR007792">
    <property type="entry name" value="T4SS_VirB3/TrbD/AvhB"/>
</dbReference>
<organism evidence="6 7">
    <name type="scientific">Nitrosomonas eutropha (strain DSM 101675 / C91 / Nm57)</name>
    <dbReference type="NCBI Taxonomy" id="335283"/>
    <lineage>
        <taxon>Bacteria</taxon>
        <taxon>Pseudomonadati</taxon>
        <taxon>Pseudomonadota</taxon>
        <taxon>Betaproteobacteria</taxon>
        <taxon>Nitrosomonadales</taxon>
        <taxon>Nitrosomonadaceae</taxon>
        <taxon>Nitrosomonas</taxon>
    </lineage>
</organism>
<evidence type="ECO:0000313" key="7">
    <source>
        <dbReference type="Proteomes" id="UP000001966"/>
    </source>
</evidence>
<dbReference type="AlphaFoldDB" id="Q0ACT2"/>
<dbReference type="GO" id="GO:0016020">
    <property type="term" value="C:membrane"/>
    <property type="evidence" value="ECO:0007669"/>
    <property type="project" value="UniProtKB-SubCell"/>
</dbReference>
<keyword evidence="2 5" id="KW-0812">Transmembrane</keyword>
<evidence type="ECO:0000256" key="2">
    <source>
        <dbReference type="ARBA" id="ARBA00022692"/>
    </source>
</evidence>